<sequence>MAPHSHAVVLASTVPEGLKAPGSGWDIQSIDPPGPPSGSILPGVAGEIASVLRELGADPAPVFRAAGLDPAMSTDPNAIIPLGAFCALIARSGACTGCPHFGLLLGQRVQLPALGLVGSLMLHSETVGDALRSLIRHVEMQCMGATTALTANDGTAIWSCVVYEPGTDCADQVADAAAAAATNVMRALCGGDWSPTEVHLPRAVPEDQPTYRRLFRAPVRFNREAAALVFPALHLDRVLQGADPVLLRTLQDKLQERTRGSAPDFVARLRQLLRTELMRGGCSAEKVAGLLAMHRRTLARRLSAEGTAFSIMADEGRFEIARQLIDHTDIPLAQIAAALDFSEASAFTRAFRRWSGQTPSAWRVEHRRFASS</sequence>
<dbReference type="PANTHER" id="PTHR47894">
    <property type="entry name" value="HTH-TYPE TRANSCRIPTIONAL REGULATOR GADX"/>
    <property type="match status" value="1"/>
</dbReference>
<comment type="caution">
    <text evidence="5">The sequence shown here is derived from an EMBL/GenBank/DDBJ whole genome shotgun (WGS) entry which is preliminary data.</text>
</comment>
<dbReference type="Pfam" id="PF12833">
    <property type="entry name" value="HTH_18"/>
    <property type="match status" value="1"/>
</dbReference>
<dbReference type="InterPro" id="IPR032687">
    <property type="entry name" value="AraC-type_N"/>
</dbReference>
<keyword evidence="2" id="KW-0238">DNA-binding</keyword>
<dbReference type="PANTHER" id="PTHR47894:SF4">
    <property type="entry name" value="HTH-TYPE TRANSCRIPTIONAL REGULATOR GADX"/>
    <property type="match status" value="1"/>
</dbReference>
<feature type="domain" description="HTH araC/xylS-type" evidence="4">
    <location>
        <begin position="267"/>
        <end position="365"/>
    </location>
</feature>
<dbReference type="EMBL" id="JAUFPT010000064">
    <property type="protein sequence ID" value="MDN3572996.1"/>
    <property type="molecule type" value="Genomic_DNA"/>
</dbReference>
<dbReference type="InterPro" id="IPR018060">
    <property type="entry name" value="HTH_AraC"/>
</dbReference>
<dbReference type="SUPFAM" id="SSF46689">
    <property type="entry name" value="Homeodomain-like"/>
    <property type="match status" value="1"/>
</dbReference>
<evidence type="ECO:0000256" key="2">
    <source>
        <dbReference type="ARBA" id="ARBA00023125"/>
    </source>
</evidence>
<evidence type="ECO:0000256" key="3">
    <source>
        <dbReference type="ARBA" id="ARBA00023163"/>
    </source>
</evidence>
<gene>
    <name evidence="5" type="ORF">QWZ18_20490</name>
</gene>
<dbReference type="Proteomes" id="UP001244297">
    <property type="component" value="Unassembled WGS sequence"/>
</dbReference>
<evidence type="ECO:0000256" key="1">
    <source>
        <dbReference type="ARBA" id="ARBA00023015"/>
    </source>
</evidence>
<dbReference type="PROSITE" id="PS01124">
    <property type="entry name" value="HTH_ARAC_FAMILY_2"/>
    <property type="match status" value="1"/>
</dbReference>
<protein>
    <submittedName>
        <fullName evidence="5">AraC family transcriptional regulator</fullName>
    </submittedName>
</protein>
<reference evidence="6" key="1">
    <citation type="journal article" date="2019" name="Int. J. Syst. Evol. Microbiol.">
        <title>The Global Catalogue of Microorganisms (GCM) 10K type strain sequencing project: providing services to taxonomists for standard genome sequencing and annotation.</title>
        <authorList>
            <consortium name="The Broad Institute Genomics Platform"/>
            <consortium name="The Broad Institute Genome Sequencing Center for Infectious Disease"/>
            <person name="Wu L."/>
            <person name="Ma J."/>
        </authorList>
    </citation>
    <scope>NUCLEOTIDE SEQUENCE [LARGE SCALE GENOMIC DNA]</scope>
    <source>
        <strain evidence="6">CECT 7806</strain>
    </source>
</reference>
<name>A0ABT8AU27_9HYPH</name>
<evidence type="ECO:0000313" key="5">
    <source>
        <dbReference type="EMBL" id="MDN3572996.1"/>
    </source>
</evidence>
<keyword evidence="6" id="KW-1185">Reference proteome</keyword>
<keyword evidence="3" id="KW-0804">Transcription</keyword>
<dbReference type="Gene3D" id="1.10.10.60">
    <property type="entry name" value="Homeodomain-like"/>
    <property type="match status" value="1"/>
</dbReference>
<dbReference type="InterPro" id="IPR009057">
    <property type="entry name" value="Homeodomain-like_sf"/>
</dbReference>
<organism evidence="5 6">
    <name type="scientific">Methylobacterium longum</name>
    <dbReference type="NCBI Taxonomy" id="767694"/>
    <lineage>
        <taxon>Bacteria</taxon>
        <taxon>Pseudomonadati</taxon>
        <taxon>Pseudomonadota</taxon>
        <taxon>Alphaproteobacteria</taxon>
        <taxon>Hyphomicrobiales</taxon>
        <taxon>Methylobacteriaceae</taxon>
        <taxon>Methylobacterium</taxon>
    </lineage>
</organism>
<dbReference type="Pfam" id="PF12625">
    <property type="entry name" value="Arabinose_bd"/>
    <property type="match status" value="1"/>
</dbReference>
<dbReference type="SMART" id="SM00342">
    <property type="entry name" value="HTH_ARAC"/>
    <property type="match status" value="1"/>
</dbReference>
<proteinExistence type="predicted"/>
<evidence type="ECO:0000259" key="4">
    <source>
        <dbReference type="PROSITE" id="PS01124"/>
    </source>
</evidence>
<dbReference type="RefSeq" id="WP_238292461.1">
    <property type="nucleotide sequence ID" value="NZ_BPQS01000055.1"/>
</dbReference>
<evidence type="ECO:0000313" key="6">
    <source>
        <dbReference type="Proteomes" id="UP001244297"/>
    </source>
</evidence>
<keyword evidence="1" id="KW-0805">Transcription regulation</keyword>
<accession>A0ABT8AU27</accession>